<dbReference type="SUPFAM" id="SSF53335">
    <property type="entry name" value="S-adenosyl-L-methionine-dependent methyltransferases"/>
    <property type="match status" value="1"/>
</dbReference>
<dbReference type="InterPro" id="IPR011639">
    <property type="entry name" value="MethylTrfase_TaqI-like_dom"/>
</dbReference>
<comment type="catalytic activity">
    <reaction evidence="5">
        <text>a 2'-deoxyadenosine in DNA + S-adenosyl-L-methionine = an N(6)-methyl-2'-deoxyadenosine in DNA + S-adenosyl-L-homocysteine + H(+)</text>
        <dbReference type="Rhea" id="RHEA:15197"/>
        <dbReference type="Rhea" id="RHEA-COMP:12418"/>
        <dbReference type="Rhea" id="RHEA-COMP:12419"/>
        <dbReference type="ChEBI" id="CHEBI:15378"/>
        <dbReference type="ChEBI" id="CHEBI:57856"/>
        <dbReference type="ChEBI" id="CHEBI:59789"/>
        <dbReference type="ChEBI" id="CHEBI:90615"/>
        <dbReference type="ChEBI" id="CHEBI:90616"/>
        <dbReference type="EC" id="2.1.1.72"/>
    </reaction>
</comment>
<dbReference type="InterPro" id="IPR029063">
    <property type="entry name" value="SAM-dependent_MTases_sf"/>
</dbReference>
<dbReference type="AlphaFoldDB" id="A0A415D5M1"/>
<dbReference type="GO" id="GO:0032259">
    <property type="term" value="P:methylation"/>
    <property type="evidence" value="ECO:0007669"/>
    <property type="project" value="UniProtKB-KW"/>
</dbReference>
<reference evidence="7 8" key="1">
    <citation type="submission" date="2018-08" db="EMBL/GenBank/DDBJ databases">
        <title>A genome reference for cultivated species of the human gut microbiota.</title>
        <authorList>
            <person name="Zou Y."/>
            <person name="Xue W."/>
            <person name="Luo G."/>
        </authorList>
    </citation>
    <scope>NUCLEOTIDE SEQUENCE [LARGE SCALE GENOMIC DNA]</scope>
    <source>
        <strain evidence="7 8">AM09-9</strain>
    </source>
</reference>
<dbReference type="PROSITE" id="PS00092">
    <property type="entry name" value="N6_MTASE"/>
    <property type="match status" value="1"/>
</dbReference>
<feature type="domain" description="Type II methyltransferase M.TaqI-like" evidence="6">
    <location>
        <begin position="209"/>
        <end position="330"/>
    </location>
</feature>
<dbReference type="EMBL" id="QRMI01000016">
    <property type="protein sequence ID" value="RHJ61444.1"/>
    <property type="molecule type" value="Genomic_DNA"/>
</dbReference>
<dbReference type="Pfam" id="PF07669">
    <property type="entry name" value="Eco57I"/>
    <property type="match status" value="1"/>
</dbReference>
<evidence type="ECO:0000256" key="3">
    <source>
        <dbReference type="ARBA" id="ARBA00022679"/>
    </source>
</evidence>
<comment type="caution">
    <text evidence="7">The sequence shown here is derived from an EMBL/GenBank/DDBJ whole genome shotgun (WGS) entry which is preliminary data.</text>
</comment>
<protein>
    <recommendedName>
        <fullName evidence="1">site-specific DNA-methyltransferase (adenine-specific)</fullName>
        <ecNumber evidence="1">2.1.1.72</ecNumber>
    </recommendedName>
</protein>
<dbReference type="InterPro" id="IPR050953">
    <property type="entry name" value="N4_N6_ade-DNA_methylase"/>
</dbReference>
<proteinExistence type="predicted"/>
<dbReference type="PRINTS" id="PR00507">
    <property type="entry name" value="N12N6MTFRASE"/>
</dbReference>
<keyword evidence="2" id="KW-0489">Methyltransferase</keyword>
<dbReference type="GO" id="GO:0003676">
    <property type="term" value="F:nucleic acid binding"/>
    <property type="evidence" value="ECO:0007669"/>
    <property type="project" value="InterPro"/>
</dbReference>
<evidence type="ECO:0000256" key="2">
    <source>
        <dbReference type="ARBA" id="ARBA00022603"/>
    </source>
</evidence>
<dbReference type="GO" id="GO:0009007">
    <property type="term" value="F:site-specific DNA-methyltransferase (adenine-specific) activity"/>
    <property type="evidence" value="ECO:0007669"/>
    <property type="project" value="UniProtKB-EC"/>
</dbReference>
<evidence type="ECO:0000313" key="8">
    <source>
        <dbReference type="Proteomes" id="UP000285832"/>
    </source>
</evidence>
<sequence>MCFLEYAMLSIVILETSWNLLEKKILKNRNERMHFLMCKTNTSLARVEKYSAVDEALNLIYLYIQEVYSPKEVELICGELKSIARRDDFQCVEVASSKRTYTQVQDALSKINEKQSIRKSKGVYYTPNDVVRFILTNSIKASFGKLTASNVSDLNMDNIPYRSFCCRKTVFDPTCGAGEYLLAALEIKIDLLKKNAKITNRLIQEVVSTIYGNDVNVESIIIAELRLLLFIIESCGVDYCIGLGNVMNRRFTSFDFIADEVSFEDKYHIVIGNPPYVEDFKSGLELSDKYGNIYANILLNAARKLEKNGSIGFIIPLSYVSTPRMKKLREELGDLVPEQYILSYADRPDCLFDSVHQKLCILIGKDRKVEKTVFTGNYQYWYKQERSTLFTDIQMVRNRYENADFIPKLGTQRDIDIYKKITDTRKMQSVYAISRAGTESVFLNRREAFWMKAYREKVDAPEYKVFSFHTSLEADFCYCLINSTLFWWYWISVSDCWHVSKDLNGFMMPLQVDMTGATELANNLRERLEKTKVYVGTKQTQYEYKHRECLSEIWAIDDFVNAAYGLTEAESKYIKNFAIRYRTSGGIDADENN</sequence>
<keyword evidence="3" id="KW-0808">Transferase</keyword>
<name>A0A415D5M1_9FIRM</name>
<dbReference type="InterPro" id="IPR002052">
    <property type="entry name" value="DNA_methylase_N6_adenine_CS"/>
</dbReference>
<evidence type="ECO:0000313" key="7">
    <source>
        <dbReference type="EMBL" id="RHJ61444.1"/>
    </source>
</evidence>
<dbReference type="Proteomes" id="UP000285832">
    <property type="component" value="Unassembled WGS sequence"/>
</dbReference>
<dbReference type="PANTHER" id="PTHR33841">
    <property type="entry name" value="DNA METHYLTRANSFERASE YEEA-RELATED"/>
    <property type="match status" value="1"/>
</dbReference>
<dbReference type="GO" id="GO:0006304">
    <property type="term" value="P:DNA modification"/>
    <property type="evidence" value="ECO:0007669"/>
    <property type="project" value="InterPro"/>
</dbReference>
<evidence type="ECO:0000259" key="6">
    <source>
        <dbReference type="Pfam" id="PF07669"/>
    </source>
</evidence>
<evidence type="ECO:0000256" key="4">
    <source>
        <dbReference type="ARBA" id="ARBA00022691"/>
    </source>
</evidence>
<dbReference type="Gene3D" id="3.40.50.150">
    <property type="entry name" value="Vaccinia Virus protein VP39"/>
    <property type="match status" value="1"/>
</dbReference>
<dbReference type="PANTHER" id="PTHR33841:SF1">
    <property type="entry name" value="DNA METHYLTRANSFERASE A"/>
    <property type="match status" value="1"/>
</dbReference>
<keyword evidence="4" id="KW-0949">S-adenosyl-L-methionine</keyword>
<dbReference type="EC" id="2.1.1.72" evidence="1"/>
<evidence type="ECO:0000256" key="5">
    <source>
        <dbReference type="ARBA" id="ARBA00047942"/>
    </source>
</evidence>
<organism evidence="7 8">
    <name type="scientific">[Ruminococcus] lactaris</name>
    <dbReference type="NCBI Taxonomy" id="46228"/>
    <lineage>
        <taxon>Bacteria</taxon>
        <taxon>Bacillati</taxon>
        <taxon>Bacillota</taxon>
        <taxon>Clostridia</taxon>
        <taxon>Lachnospirales</taxon>
        <taxon>Lachnospiraceae</taxon>
        <taxon>Mediterraneibacter</taxon>
    </lineage>
</organism>
<gene>
    <name evidence="7" type="ORF">DW116_07410</name>
</gene>
<evidence type="ECO:0000256" key="1">
    <source>
        <dbReference type="ARBA" id="ARBA00011900"/>
    </source>
</evidence>
<accession>A0A415D5M1</accession>